<gene>
    <name evidence="14" type="ORF">V5N11_006599</name>
</gene>
<evidence type="ECO:0000259" key="13">
    <source>
        <dbReference type="PROSITE" id="PS50011"/>
    </source>
</evidence>
<feature type="compositionally biased region" description="Polar residues" evidence="11">
    <location>
        <begin position="169"/>
        <end position="178"/>
    </location>
</feature>
<keyword evidence="12" id="KW-0732">Signal</keyword>
<evidence type="ECO:0000256" key="1">
    <source>
        <dbReference type="ARBA" id="ARBA00012513"/>
    </source>
</evidence>
<keyword evidence="15" id="KW-1185">Reference proteome</keyword>
<evidence type="ECO:0000256" key="11">
    <source>
        <dbReference type="SAM" id="MobiDB-lite"/>
    </source>
</evidence>
<dbReference type="AlphaFoldDB" id="A0ABD1C2V7"/>
<evidence type="ECO:0000256" key="2">
    <source>
        <dbReference type="ARBA" id="ARBA00022527"/>
    </source>
</evidence>
<evidence type="ECO:0000256" key="8">
    <source>
        <dbReference type="ARBA" id="ARBA00048679"/>
    </source>
</evidence>
<sequence>MGGDDLSFRRLVFISFLGLLMLLHPKEASASASYVGTSVCLSDHLTYTKPYHQGTLFIINGNPVDIVRFCKAIRFHKAKGCIFEDSFSDEFCTGHYLLGRRFLDEKSVEDSKNNEAGSENKYSHVKVISMAASGFLLFCCAICCPCFHKERKANSHEVLPKESNSVHQVSSFEMSPSSDKIPPSPFRAPPSPSRVPQSPSRYAMSPRVSRLGPLNLSMSQIAAATNNFSDDQKIGEGGFGIVYKGILDDGQFVAIKRAKKEHFENLRTEFKSEVDLLSKIGHRNLVKLLGYVDKGDERLIITEFVRNGTLRDHLDGGPRGILNFNQRLEIVIDVCHGLTYLHSYAERQIIHRDIKSSNILLTDSMRAKVADFGFARGGPTDSNQTHILTQVKGTVGYLDPEYMRTYQLTAKSDVFSFGILLVEILTGRRPVESRRPHDEKITVRWAFDKYNEGKVFELVDPNARDRVDEKILRKMFSLAFQCAAPTRKERPDMEAVGKQLWAIRSSYLRRSMA</sequence>
<dbReference type="SUPFAM" id="SSF56112">
    <property type="entry name" value="Protein kinase-like (PK-like)"/>
    <property type="match status" value="1"/>
</dbReference>
<evidence type="ECO:0000256" key="6">
    <source>
        <dbReference type="ARBA" id="ARBA00022840"/>
    </source>
</evidence>
<proteinExistence type="predicted"/>
<feature type="chain" id="PRO_5044759587" description="non-specific serine/threonine protein kinase" evidence="12">
    <location>
        <begin position="29"/>
        <end position="513"/>
    </location>
</feature>
<feature type="signal peptide" evidence="12">
    <location>
        <begin position="1"/>
        <end position="28"/>
    </location>
</feature>
<keyword evidence="4 10" id="KW-0547">Nucleotide-binding</keyword>
<organism evidence="14 15">
    <name type="scientific">Cardamine amara subsp. amara</name>
    <dbReference type="NCBI Taxonomy" id="228776"/>
    <lineage>
        <taxon>Eukaryota</taxon>
        <taxon>Viridiplantae</taxon>
        <taxon>Streptophyta</taxon>
        <taxon>Embryophyta</taxon>
        <taxon>Tracheophyta</taxon>
        <taxon>Spermatophyta</taxon>
        <taxon>Magnoliopsida</taxon>
        <taxon>eudicotyledons</taxon>
        <taxon>Gunneridae</taxon>
        <taxon>Pentapetalae</taxon>
        <taxon>rosids</taxon>
        <taxon>malvids</taxon>
        <taxon>Brassicales</taxon>
        <taxon>Brassicaceae</taxon>
        <taxon>Cardamineae</taxon>
        <taxon>Cardamine</taxon>
    </lineage>
</organism>
<dbReference type="Pfam" id="PF07714">
    <property type="entry name" value="PK_Tyr_Ser-Thr"/>
    <property type="match status" value="1"/>
</dbReference>
<dbReference type="PANTHER" id="PTHR47989:SF71">
    <property type="entry name" value="PROTEIN KINASE DOMAIN-CONTAINING PROTEIN"/>
    <property type="match status" value="1"/>
</dbReference>
<keyword evidence="3" id="KW-0808">Transferase</keyword>
<evidence type="ECO:0000256" key="10">
    <source>
        <dbReference type="PROSITE-ProRule" id="PRU10141"/>
    </source>
</evidence>
<dbReference type="PANTHER" id="PTHR47989">
    <property type="entry name" value="OS01G0750732 PROTEIN"/>
    <property type="match status" value="1"/>
</dbReference>
<dbReference type="GO" id="GO:0004674">
    <property type="term" value="F:protein serine/threonine kinase activity"/>
    <property type="evidence" value="ECO:0007669"/>
    <property type="project" value="UniProtKB-KW"/>
</dbReference>
<dbReference type="FunFam" id="3.30.200.20:FF:000466">
    <property type="entry name" value="Putative LRR receptor-like serine/threonine-protein kinase"/>
    <property type="match status" value="1"/>
</dbReference>
<comment type="catalytic activity">
    <reaction evidence="7">
        <text>L-threonyl-[protein] + ATP = O-phospho-L-threonyl-[protein] + ADP + H(+)</text>
        <dbReference type="Rhea" id="RHEA:46608"/>
        <dbReference type="Rhea" id="RHEA-COMP:11060"/>
        <dbReference type="Rhea" id="RHEA-COMP:11605"/>
        <dbReference type="ChEBI" id="CHEBI:15378"/>
        <dbReference type="ChEBI" id="CHEBI:30013"/>
        <dbReference type="ChEBI" id="CHEBI:30616"/>
        <dbReference type="ChEBI" id="CHEBI:61977"/>
        <dbReference type="ChEBI" id="CHEBI:456216"/>
        <dbReference type="EC" id="2.7.11.1"/>
    </reaction>
</comment>
<evidence type="ECO:0000256" key="5">
    <source>
        <dbReference type="ARBA" id="ARBA00022777"/>
    </source>
</evidence>
<comment type="catalytic activity">
    <reaction evidence="8">
        <text>L-seryl-[protein] + ATP = O-phospho-L-seryl-[protein] + ADP + H(+)</text>
        <dbReference type="Rhea" id="RHEA:17989"/>
        <dbReference type="Rhea" id="RHEA-COMP:9863"/>
        <dbReference type="Rhea" id="RHEA-COMP:11604"/>
        <dbReference type="ChEBI" id="CHEBI:15378"/>
        <dbReference type="ChEBI" id="CHEBI:29999"/>
        <dbReference type="ChEBI" id="CHEBI:30616"/>
        <dbReference type="ChEBI" id="CHEBI:83421"/>
        <dbReference type="ChEBI" id="CHEBI:456216"/>
        <dbReference type="EC" id="2.7.11.1"/>
    </reaction>
</comment>
<protein>
    <recommendedName>
        <fullName evidence="1">non-specific serine/threonine protein kinase</fullName>
        <ecNumber evidence="1">2.7.11.1</ecNumber>
    </recommendedName>
</protein>
<dbReference type="Gene3D" id="3.30.200.20">
    <property type="entry name" value="Phosphorylase Kinase, domain 1"/>
    <property type="match status" value="1"/>
</dbReference>
<feature type="region of interest" description="Disordered" evidence="11">
    <location>
        <begin position="169"/>
        <end position="204"/>
    </location>
</feature>
<dbReference type="InterPro" id="IPR000719">
    <property type="entry name" value="Prot_kinase_dom"/>
</dbReference>
<dbReference type="Gene3D" id="1.10.510.10">
    <property type="entry name" value="Transferase(Phosphotransferase) domain 1"/>
    <property type="match status" value="1"/>
</dbReference>
<comment type="caution">
    <text evidence="14">The sequence shown here is derived from an EMBL/GenBank/DDBJ whole genome shotgun (WGS) entry which is preliminary data.</text>
</comment>
<feature type="compositionally biased region" description="Pro residues" evidence="11">
    <location>
        <begin position="182"/>
        <end position="193"/>
    </location>
</feature>
<evidence type="ECO:0000256" key="9">
    <source>
        <dbReference type="ARBA" id="ARBA00066160"/>
    </source>
</evidence>
<evidence type="ECO:0000256" key="4">
    <source>
        <dbReference type="ARBA" id="ARBA00022741"/>
    </source>
</evidence>
<name>A0ABD1C2V7_CARAN</name>
<dbReference type="Proteomes" id="UP001558713">
    <property type="component" value="Unassembled WGS sequence"/>
</dbReference>
<evidence type="ECO:0000313" key="15">
    <source>
        <dbReference type="Proteomes" id="UP001558713"/>
    </source>
</evidence>
<dbReference type="CDD" id="cd14066">
    <property type="entry name" value="STKc_IRAK"/>
    <property type="match status" value="1"/>
</dbReference>
<dbReference type="InterPro" id="IPR017441">
    <property type="entry name" value="Protein_kinase_ATP_BS"/>
</dbReference>
<dbReference type="PROSITE" id="PS00107">
    <property type="entry name" value="PROTEIN_KINASE_ATP"/>
    <property type="match status" value="1"/>
</dbReference>
<dbReference type="GO" id="GO:0005524">
    <property type="term" value="F:ATP binding"/>
    <property type="evidence" value="ECO:0007669"/>
    <property type="project" value="UniProtKB-UniRule"/>
</dbReference>
<reference evidence="14 15" key="1">
    <citation type="submission" date="2024-04" db="EMBL/GenBank/DDBJ databases">
        <title>Genome assembly C_amara_ONT_v2.</title>
        <authorList>
            <person name="Yant L."/>
            <person name="Moore C."/>
            <person name="Slenker M."/>
        </authorList>
    </citation>
    <scope>NUCLEOTIDE SEQUENCE [LARGE SCALE GENOMIC DNA]</scope>
    <source>
        <tissue evidence="14">Leaf</tissue>
    </source>
</reference>
<dbReference type="InterPro" id="IPR008271">
    <property type="entry name" value="Ser/Thr_kinase_AS"/>
</dbReference>
<dbReference type="EC" id="2.7.11.1" evidence="1"/>
<dbReference type="InterPro" id="IPR011009">
    <property type="entry name" value="Kinase-like_dom_sf"/>
</dbReference>
<comment type="subunit">
    <text evidence="9">Interacts with calmodulin (CaM) in a Ca(2+)-dependent manner.</text>
</comment>
<keyword evidence="6 10" id="KW-0067">ATP-binding</keyword>
<dbReference type="PROSITE" id="PS50011">
    <property type="entry name" value="PROTEIN_KINASE_DOM"/>
    <property type="match status" value="1"/>
</dbReference>
<dbReference type="EMBL" id="JBANAX010000064">
    <property type="protein sequence ID" value="KAL1223803.1"/>
    <property type="molecule type" value="Genomic_DNA"/>
</dbReference>
<dbReference type="InterPro" id="IPR001245">
    <property type="entry name" value="Ser-Thr/Tyr_kinase_cat_dom"/>
</dbReference>
<dbReference type="PROSITE" id="PS00108">
    <property type="entry name" value="PROTEIN_KINASE_ST"/>
    <property type="match status" value="1"/>
</dbReference>
<keyword evidence="2" id="KW-0723">Serine/threonine-protein kinase</keyword>
<feature type="binding site" evidence="10">
    <location>
        <position position="260"/>
    </location>
    <ligand>
        <name>ATP</name>
        <dbReference type="ChEBI" id="CHEBI:30616"/>
    </ligand>
</feature>
<dbReference type="FunFam" id="1.10.510.10:FF:000300">
    <property type="entry name" value="Calmodulin-binding receptor-like cytoplasmic kinase 3"/>
    <property type="match status" value="1"/>
</dbReference>
<evidence type="ECO:0000256" key="3">
    <source>
        <dbReference type="ARBA" id="ARBA00022679"/>
    </source>
</evidence>
<feature type="domain" description="Protein kinase" evidence="13">
    <location>
        <begin position="228"/>
        <end position="502"/>
    </location>
</feature>
<keyword evidence="5" id="KW-0418">Kinase</keyword>
<evidence type="ECO:0000313" key="14">
    <source>
        <dbReference type="EMBL" id="KAL1223803.1"/>
    </source>
</evidence>
<evidence type="ECO:0000256" key="12">
    <source>
        <dbReference type="SAM" id="SignalP"/>
    </source>
</evidence>
<accession>A0ABD1C2V7</accession>
<dbReference type="SMART" id="SM00220">
    <property type="entry name" value="S_TKc"/>
    <property type="match status" value="1"/>
</dbReference>
<evidence type="ECO:0000256" key="7">
    <source>
        <dbReference type="ARBA" id="ARBA00047899"/>
    </source>
</evidence>